<feature type="transmembrane region" description="Helical" evidence="1">
    <location>
        <begin position="47"/>
        <end position="68"/>
    </location>
</feature>
<protein>
    <submittedName>
        <fullName evidence="2">Uncharacterized protein</fullName>
    </submittedName>
</protein>
<keyword evidence="1" id="KW-0472">Membrane</keyword>
<keyword evidence="1" id="KW-0812">Transmembrane</keyword>
<evidence type="ECO:0000313" key="2">
    <source>
        <dbReference type="EMBL" id="JAD76065.1"/>
    </source>
</evidence>
<evidence type="ECO:0000256" key="1">
    <source>
        <dbReference type="SAM" id="Phobius"/>
    </source>
</evidence>
<proteinExistence type="predicted"/>
<organism evidence="2">
    <name type="scientific">Arundo donax</name>
    <name type="common">Giant reed</name>
    <name type="synonym">Donax arundinaceus</name>
    <dbReference type="NCBI Taxonomy" id="35708"/>
    <lineage>
        <taxon>Eukaryota</taxon>
        <taxon>Viridiplantae</taxon>
        <taxon>Streptophyta</taxon>
        <taxon>Embryophyta</taxon>
        <taxon>Tracheophyta</taxon>
        <taxon>Spermatophyta</taxon>
        <taxon>Magnoliopsida</taxon>
        <taxon>Liliopsida</taxon>
        <taxon>Poales</taxon>
        <taxon>Poaceae</taxon>
        <taxon>PACMAD clade</taxon>
        <taxon>Arundinoideae</taxon>
        <taxon>Arundineae</taxon>
        <taxon>Arundo</taxon>
    </lineage>
</organism>
<accession>A0A0A9CRP7</accession>
<reference evidence="2" key="1">
    <citation type="submission" date="2014-09" db="EMBL/GenBank/DDBJ databases">
        <authorList>
            <person name="Magalhaes I.L.F."/>
            <person name="Oliveira U."/>
            <person name="Santos F.R."/>
            <person name="Vidigal T.H.D.A."/>
            <person name="Brescovit A.D."/>
            <person name="Santos A.J."/>
        </authorList>
    </citation>
    <scope>NUCLEOTIDE SEQUENCE</scope>
    <source>
        <tissue evidence="2">Shoot tissue taken approximately 20 cm above the soil surface</tissue>
    </source>
</reference>
<dbReference type="EMBL" id="GBRH01221830">
    <property type="protein sequence ID" value="JAD76065.1"/>
    <property type="molecule type" value="Transcribed_RNA"/>
</dbReference>
<reference evidence="2" key="2">
    <citation type="journal article" date="2015" name="Data Brief">
        <title>Shoot transcriptome of the giant reed, Arundo donax.</title>
        <authorList>
            <person name="Barrero R.A."/>
            <person name="Guerrero F.D."/>
            <person name="Moolhuijzen P."/>
            <person name="Goolsby J.A."/>
            <person name="Tidwell J."/>
            <person name="Bellgard S.E."/>
            <person name="Bellgard M.I."/>
        </authorList>
    </citation>
    <scope>NUCLEOTIDE SEQUENCE</scope>
    <source>
        <tissue evidence="2">Shoot tissue taken approximately 20 cm above the soil surface</tissue>
    </source>
</reference>
<keyword evidence="1" id="KW-1133">Transmembrane helix</keyword>
<sequence>MKTAELFFFFTGHLLFIFPPGLQQSNMKQGTNMLQKKTWTKRYRKHLISHMFYLFNSYLIIYQIQVLLTRKIIIN</sequence>
<name>A0A0A9CRP7_ARUDO</name>
<dbReference type="AlphaFoldDB" id="A0A0A9CRP7"/>